<feature type="domain" description="Peptidase C1A papain C-terminal" evidence="10">
    <location>
        <begin position="125"/>
        <end position="340"/>
    </location>
</feature>
<accession>A0AAX6GAW2</accession>
<evidence type="ECO:0000313" key="12">
    <source>
        <dbReference type="EMBL" id="KAJ6825799.1"/>
    </source>
</evidence>
<dbReference type="PROSITE" id="PS00640">
    <property type="entry name" value="THIOL_PROTEASE_ASN"/>
    <property type="match status" value="1"/>
</dbReference>
<evidence type="ECO:0000313" key="13">
    <source>
        <dbReference type="Proteomes" id="UP001140949"/>
    </source>
</evidence>
<dbReference type="InterPro" id="IPR025660">
    <property type="entry name" value="Pept_his_AS"/>
</dbReference>
<feature type="domain" description="Granulins" evidence="9">
    <location>
        <begin position="357"/>
        <end position="414"/>
    </location>
</feature>
<keyword evidence="6" id="KW-1015">Disulfide bond</keyword>
<dbReference type="FunFam" id="2.10.25.160:FF:000002">
    <property type="entry name" value="Cysteine protease 1"/>
    <property type="match status" value="1"/>
</dbReference>
<evidence type="ECO:0000259" key="10">
    <source>
        <dbReference type="SMART" id="SM00645"/>
    </source>
</evidence>
<protein>
    <submittedName>
        <fullName evidence="12">Low-temperature-induced cysteine proteinase</fullName>
    </submittedName>
</protein>
<dbReference type="InterPro" id="IPR000118">
    <property type="entry name" value="Granulin"/>
</dbReference>
<reference evidence="12" key="2">
    <citation type="submission" date="2023-04" db="EMBL/GenBank/DDBJ databases">
        <authorList>
            <person name="Bruccoleri R.E."/>
            <person name="Oakeley E.J."/>
            <person name="Faust A.-M."/>
            <person name="Dessus-Babus S."/>
            <person name="Altorfer M."/>
            <person name="Burckhardt D."/>
            <person name="Oertli M."/>
            <person name="Naumann U."/>
            <person name="Petersen F."/>
            <person name="Wong J."/>
        </authorList>
    </citation>
    <scope>NUCLEOTIDE SEQUENCE</scope>
    <source>
        <strain evidence="12">GSM-AAB239-AS_SAM_17_03QT</strain>
        <tissue evidence="12">Leaf</tissue>
    </source>
</reference>
<dbReference type="Pfam" id="PF00396">
    <property type="entry name" value="Granulin"/>
    <property type="match status" value="1"/>
</dbReference>
<evidence type="ECO:0000256" key="5">
    <source>
        <dbReference type="ARBA" id="ARBA00022807"/>
    </source>
</evidence>
<keyword evidence="7" id="KW-0325">Glycoprotein</keyword>
<dbReference type="GO" id="GO:0006508">
    <property type="term" value="P:proteolysis"/>
    <property type="evidence" value="ECO:0007669"/>
    <property type="project" value="UniProtKB-KW"/>
</dbReference>
<feature type="chain" id="PRO_5043926516" evidence="8">
    <location>
        <begin position="25"/>
        <end position="446"/>
    </location>
</feature>
<dbReference type="Pfam" id="PF08246">
    <property type="entry name" value="Inhibitor_I29"/>
    <property type="match status" value="1"/>
</dbReference>
<evidence type="ECO:0000256" key="8">
    <source>
        <dbReference type="SAM" id="SignalP"/>
    </source>
</evidence>
<name>A0AAX6GAW2_IRIPA</name>
<evidence type="ECO:0000256" key="3">
    <source>
        <dbReference type="ARBA" id="ARBA00022729"/>
    </source>
</evidence>
<dbReference type="SUPFAM" id="SSF54001">
    <property type="entry name" value="Cysteine proteinases"/>
    <property type="match status" value="1"/>
</dbReference>
<dbReference type="GO" id="GO:0008234">
    <property type="term" value="F:cysteine-type peptidase activity"/>
    <property type="evidence" value="ECO:0007669"/>
    <property type="project" value="UniProtKB-KW"/>
</dbReference>
<dbReference type="PROSITE" id="PS00639">
    <property type="entry name" value="THIOL_PROTEASE_HIS"/>
    <property type="match status" value="1"/>
</dbReference>
<evidence type="ECO:0000259" key="11">
    <source>
        <dbReference type="SMART" id="SM00848"/>
    </source>
</evidence>
<evidence type="ECO:0000256" key="6">
    <source>
        <dbReference type="ARBA" id="ARBA00023157"/>
    </source>
</evidence>
<dbReference type="InterPro" id="IPR013128">
    <property type="entry name" value="Peptidase_C1A"/>
</dbReference>
<feature type="signal peptide" evidence="8">
    <location>
        <begin position="1"/>
        <end position="24"/>
    </location>
</feature>
<dbReference type="InterPro" id="IPR025661">
    <property type="entry name" value="Pept_asp_AS"/>
</dbReference>
<dbReference type="Gene3D" id="3.90.70.10">
    <property type="entry name" value="Cysteine proteinases"/>
    <property type="match status" value="1"/>
</dbReference>
<dbReference type="SMART" id="SM00848">
    <property type="entry name" value="Inhibitor_I29"/>
    <property type="match status" value="1"/>
</dbReference>
<gene>
    <name evidence="12" type="ORF">M6B38_375520</name>
</gene>
<dbReference type="CDD" id="cd02248">
    <property type="entry name" value="Peptidase_C1A"/>
    <property type="match status" value="1"/>
</dbReference>
<keyword evidence="3 8" id="KW-0732">Signal</keyword>
<evidence type="ECO:0000259" key="9">
    <source>
        <dbReference type="SMART" id="SM00277"/>
    </source>
</evidence>
<comment type="caution">
    <text evidence="12">The sequence shown here is derived from an EMBL/GenBank/DDBJ whole genome shotgun (WGS) entry which is preliminary data.</text>
</comment>
<sequence>MEPLPKMPLLKLFSLLCFFLLSSSSSSSSSHPDLFESWLARHDKRYSSEAEKLSRRRAFEDNLAFVTAHNSGGAGSGSYTLGLNAFADLTVAEFRSLRLGLSPALIGSRRGENRTLFRGSDAVSVPDKLDWREKGAVTHVKDQASCGACWAFSSTGAIEGINQIKTGSLVSLSEQELIDCDRTYNSGCNGGLMDYAYKWIIQNHGIDSEDDYPYKARESNCLKNKLQNRAVTIDGYTDVLQNNEDALLQAVATQPVSVGICGSERAFQLYSKGIFTGPCSTSLDHAVLIVGYSSQNGIDYWILKNSWGTGWGMDGYMHMQRNSGSKHGICGINMMASYPTKTSPNPPPSPGPGPAKCSLFAYCPAGSTCCCTRRIFGMCFSWSCCGLESAVCCKDHRYCCPHDYPVCDSSTKQCFKGIGNFTSVEGIERKSSLTNLGSWYPLLEAP</sequence>
<feature type="domain" description="Cathepsin propeptide inhibitor" evidence="11">
    <location>
        <begin position="35"/>
        <end position="94"/>
    </location>
</feature>
<evidence type="ECO:0000256" key="7">
    <source>
        <dbReference type="ARBA" id="ARBA00023180"/>
    </source>
</evidence>
<proteinExistence type="inferred from homology"/>
<dbReference type="SUPFAM" id="SSF57277">
    <property type="entry name" value="Granulin repeat"/>
    <property type="match status" value="1"/>
</dbReference>
<reference evidence="12" key="1">
    <citation type="journal article" date="2023" name="GigaByte">
        <title>Genome assembly of the bearded iris, Iris pallida Lam.</title>
        <authorList>
            <person name="Bruccoleri R.E."/>
            <person name="Oakeley E.J."/>
            <person name="Faust A.M.E."/>
            <person name="Altorfer M."/>
            <person name="Dessus-Babus S."/>
            <person name="Burckhardt D."/>
            <person name="Oertli M."/>
            <person name="Naumann U."/>
            <person name="Petersen F."/>
            <person name="Wong J."/>
        </authorList>
    </citation>
    <scope>NUCLEOTIDE SEQUENCE</scope>
    <source>
        <strain evidence="12">GSM-AAB239-AS_SAM_17_03QT</strain>
    </source>
</reference>
<dbReference type="Proteomes" id="UP001140949">
    <property type="component" value="Unassembled WGS sequence"/>
</dbReference>
<dbReference type="FunFam" id="3.90.70.10:FF:000067">
    <property type="entry name" value="Senescence-specific cysteine protease"/>
    <property type="match status" value="1"/>
</dbReference>
<dbReference type="PROSITE" id="PS00139">
    <property type="entry name" value="THIOL_PROTEASE_CYS"/>
    <property type="match status" value="1"/>
</dbReference>
<organism evidence="12 13">
    <name type="scientific">Iris pallida</name>
    <name type="common">Sweet iris</name>
    <dbReference type="NCBI Taxonomy" id="29817"/>
    <lineage>
        <taxon>Eukaryota</taxon>
        <taxon>Viridiplantae</taxon>
        <taxon>Streptophyta</taxon>
        <taxon>Embryophyta</taxon>
        <taxon>Tracheophyta</taxon>
        <taxon>Spermatophyta</taxon>
        <taxon>Magnoliopsida</taxon>
        <taxon>Liliopsida</taxon>
        <taxon>Asparagales</taxon>
        <taxon>Iridaceae</taxon>
        <taxon>Iridoideae</taxon>
        <taxon>Irideae</taxon>
        <taxon>Iris</taxon>
    </lineage>
</organism>
<dbReference type="InterPro" id="IPR013201">
    <property type="entry name" value="Prot_inhib_I29"/>
</dbReference>
<dbReference type="Gene3D" id="2.10.25.160">
    <property type="entry name" value="Granulin"/>
    <property type="match status" value="1"/>
</dbReference>
<comment type="similarity">
    <text evidence="1">Belongs to the peptidase C1 family.</text>
</comment>
<dbReference type="SMART" id="SM00645">
    <property type="entry name" value="Pept_C1"/>
    <property type="match status" value="1"/>
</dbReference>
<keyword evidence="5" id="KW-0788">Thiol protease</keyword>
<dbReference type="InterPro" id="IPR000668">
    <property type="entry name" value="Peptidase_C1A_C"/>
</dbReference>
<dbReference type="InterPro" id="IPR037277">
    <property type="entry name" value="Granulin_sf"/>
</dbReference>
<evidence type="ECO:0000256" key="4">
    <source>
        <dbReference type="ARBA" id="ARBA00022801"/>
    </source>
</evidence>
<keyword evidence="4" id="KW-0378">Hydrolase</keyword>
<keyword evidence="2" id="KW-0645">Protease</keyword>
<keyword evidence="13" id="KW-1185">Reference proteome</keyword>
<dbReference type="InterPro" id="IPR000169">
    <property type="entry name" value="Pept_cys_AS"/>
</dbReference>
<evidence type="ECO:0000256" key="2">
    <source>
        <dbReference type="ARBA" id="ARBA00022670"/>
    </source>
</evidence>
<dbReference type="PRINTS" id="PR00705">
    <property type="entry name" value="PAPAIN"/>
</dbReference>
<dbReference type="PANTHER" id="PTHR12411">
    <property type="entry name" value="CYSTEINE PROTEASE FAMILY C1-RELATED"/>
    <property type="match status" value="1"/>
</dbReference>
<dbReference type="Pfam" id="PF00112">
    <property type="entry name" value="Peptidase_C1"/>
    <property type="match status" value="1"/>
</dbReference>
<dbReference type="EMBL" id="JANAVB010021596">
    <property type="protein sequence ID" value="KAJ6825799.1"/>
    <property type="molecule type" value="Genomic_DNA"/>
</dbReference>
<evidence type="ECO:0000256" key="1">
    <source>
        <dbReference type="ARBA" id="ARBA00008455"/>
    </source>
</evidence>
<dbReference type="InterPro" id="IPR038765">
    <property type="entry name" value="Papain-like_cys_pep_sf"/>
</dbReference>
<dbReference type="SMART" id="SM00277">
    <property type="entry name" value="GRAN"/>
    <property type="match status" value="1"/>
</dbReference>
<dbReference type="InterPro" id="IPR039417">
    <property type="entry name" value="Peptidase_C1A_papain-like"/>
</dbReference>
<dbReference type="AlphaFoldDB" id="A0AAX6GAW2"/>